<keyword evidence="4" id="KW-1185">Reference proteome</keyword>
<evidence type="ECO:0000259" key="2">
    <source>
        <dbReference type="Pfam" id="PF19878"/>
    </source>
</evidence>
<dbReference type="Pfam" id="PF19878">
    <property type="entry name" value="DUF6351"/>
    <property type="match status" value="1"/>
</dbReference>
<accession>A0A2S5TFT5</accession>
<dbReference type="PROSITE" id="PS51257">
    <property type="entry name" value="PROKAR_LIPOPROTEIN"/>
    <property type="match status" value="1"/>
</dbReference>
<evidence type="ECO:0000313" key="4">
    <source>
        <dbReference type="Proteomes" id="UP000238220"/>
    </source>
</evidence>
<dbReference type="InterPro" id="IPR045556">
    <property type="entry name" value="DUF6351"/>
</dbReference>
<comment type="caution">
    <text evidence="3">The sequence shown here is derived from an EMBL/GenBank/DDBJ whole genome shotgun (WGS) entry which is preliminary data.</text>
</comment>
<dbReference type="OrthoDB" id="3078806at2"/>
<dbReference type="Proteomes" id="UP000238220">
    <property type="component" value="Unassembled WGS sequence"/>
</dbReference>
<organism evidence="3 4">
    <name type="scientific">Solimonas fluminis</name>
    <dbReference type="NCBI Taxonomy" id="2086571"/>
    <lineage>
        <taxon>Bacteria</taxon>
        <taxon>Pseudomonadati</taxon>
        <taxon>Pseudomonadota</taxon>
        <taxon>Gammaproteobacteria</taxon>
        <taxon>Nevskiales</taxon>
        <taxon>Nevskiaceae</taxon>
        <taxon>Solimonas</taxon>
    </lineage>
</organism>
<reference evidence="3 4" key="1">
    <citation type="submission" date="2018-02" db="EMBL/GenBank/DDBJ databases">
        <title>Genome sequencing of Solimonas sp. HR-BB.</title>
        <authorList>
            <person name="Lee Y."/>
            <person name="Jeon C.O."/>
        </authorList>
    </citation>
    <scope>NUCLEOTIDE SEQUENCE [LARGE SCALE GENOMIC DNA]</scope>
    <source>
        <strain evidence="3 4">HR-BB</strain>
    </source>
</reference>
<protein>
    <recommendedName>
        <fullName evidence="2">DUF6351 domain-containing protein</fullName>
    </recommendedName>
</protein>
<dbReference type="AlphaFoldDB" id="A0A2S5TFT5"/>
<sequence>MKALTRRTALCAALLWALAGCTGRSGSVDGEGGSSGGTNLVEADYHTRATPPLEPGQFEMITLSTLPDAVTDGDVLLGLRGLAAGDTFKVTRNGADVSAAFARAEGGEVRGLVTGLKKGANRLAATVSGEAGVRRAELTVINHPITGPVLSGPHQKPFICRTEDNGLGAPIDANCSIVTQYKWFYRSVTNQGFSELADPYAPYPGDVIMTETKDGRAVPFVVRMETSTINRGIARLAVLDDPHARGPEAPFEAALWDGHVYYVFGESCGVGYQQGRSDPNLVLGALALTEISADNLLINLVGIADRLGKGDLVIHNTLSAFGNHCNPLISAETAMLMKEHITEKYGPVRFMIGTNGSGAALQQYNLANNLPGVLSGAMPTATFADILTTAMTVADCGLLQHYYENSSLDWSVGKQAAVNGHNLLVGNPLNAICQSWVDAFLDLLNPETGCGPVPEEDRYRGPDNPNGPNLKGVRCTVQDANVNIFGRDPETGYANRPLDNTGVQYGLGALLAGTISAEEFLDVNRNIGGFNIDGKPVAQRMRMNERMAKVAYQVGGVIGRGALAETPVLDHAPYLDLIPVANIHEAVRPFIVRSRLQKQTGQVTTQGLWRGVVTQADGYPVMEQWLEALQRPEYGGDHMAAVIAAKPAAAADRCVFGTIGGRLELPDAILLPLGLAQLPLLPQLGPLHDLIPEFDVNVPLRVDLPEFYNNDGSGLGVCSLALPVTRTPRMVAGMPMTDDIIRCQLRPVDPADYAGKLSEAQVAEVRAIFPDGVCDFTKPAAEDVEHSLLYPSLGGERLEAPHSLKWWAARSGKAQ</sequence>
<evidence type="ECO:0000256" key="1">
    <source>
        <dbReference type="SAM" id="SignalP"/>
    </source>
</evidence>
<dbReference type="EMBL" id="PSNW01000005">
    <property type="protein sequence ID" value="PPE73850.1"/>
    <property type="molecule type" value="Genomic_DNA"/>
</dbReference>
<keyword evidence="1" id="KW-0732">Signal</keyword>
<proteinExistence type="predicted"/>
<dbReference type="RefSeq" id="WP_104230365.1">
    <property type="nucleotide sequence ID" value="NZ_PSNW01000005.1"/>
</dbReference>
<feature type="signal peptide" evidence="1">
    <location>
        <begin position="1"/>
        <end position="19"/>
    </location>
</feature>
<feature type="domain" description="DUF6351" evidence="2">
    <location>
        <begin position="61"/>
        <end position="784"/>
    </location>
</feature>
<gene>
    <name evidence="3" type="ORF">C3942_10635</name>
</gene>
<evidence type="ECO:0000313" key="3">
    <source>
        <dbReference type="EMBL" id="PPE73850.1"/>
    </source>
</evidence>
<name>A0A2S5TFT5_9GAMM</name>
<feature type="chain" id="PRO_5015739398" description="DUF6351 domain-containing protein" evidence="1">
    <location>
        <begin position="20"/>
        <end position="815"/>
    </location>
</feature>